<keyword evidence="2" id="KW-1185">Reference proteome</keyword>
<sequence length="132" mass="14494">MALLTGQCLQAAMFGKNGGECLQILIISILVLDIRMLCAAHFMIHSISSKSFKEEEIQQTLKLLSVVILLIVIGCQFNKASSSSIGAWEYPGAYFKIGKALLECGMSTSDDVDPENQNRSFNQMKIINACML</sequence>
<reference evidence="2" key="1">
    <citation type="journal article" date="2019" name="Int. J. Syst. Evol. Microbiol.">
        <title>The Global Catalogue of Microorganisms (GCM) 10K type strain sequencing project: providing services to taxonomists for standard genome sequencing and annotation.</title>
        <authorList>
            <consortium name="The Broad Institute Genomics Platform"/>
            <consortium name="The Broad Institute Genome Sequencing Center for Infectious Disease"/>
            <person name="Wu L."/>
            <person name="Ma J."/>
        </authorList>
    </citation>
    <scope>NUCLEOTIDE SEQUENCE [LARGE SCALE GENOMIC DNA]</scope>
    <source>
        <strain evidence="2">JCM 17706</strain>
    </source>
</reference>
<evidence type="ECO:0000313" key="1">
    <source>
        <dbReference type="EMBL" id="GAA5103190.1"/>
    </source>
</evidence>
<proteinExistence type="predicted"/>
<dbReference type="EMBL" id="BAABIY010000097">
    <property type="protein sequence ID" value="GAA5103190.1"/>
    <property type="molecule type" value="Genomic_DNA"/>
</dbReference>
<gene>
    <name evidence="1" type="ORF">GCM10023260_16030</name>
</gene>
<dbReference type="Proteomes" id="UP001501525">
    <property type="component" value="Unassembled WGS sequence"/>
</dbReference>
<organism evidence="1 2">
    <name type="scientific">Bartonella acomydis</name>
    <dbReference type="NCBI Taxonomy" id="686234"/>
    <lineage>
        <taxon>Bacteria</taxon>
        <taxon>Pseudomonadati</taxon>
        <taxon>Pseudomonadota</taxon>
        <taxon>Alphaproteobacteria</taxon>
        <taxon>Hyphomicrobiales</taxon>
        <taxon>Bartonellaceae</taxon>
        <taxon>Bartonella</taxon>
    </lineage>
</organism>
<accession>A0ABP9N2S1</accession>
<comment type="caution">
    <text evidence="1">The sequence shown here is derived from an EMBL/GenBank/DDBJ whole genome shotgun (WGS) entry which is preliminary data.</text>
</comment>
<dbReference type="RefSeq" id="WP_345097498.1">
    <property type="nucleotide sequence ID" value="NZ_BAABIY010000097.1"/>
</dbReference>
<protein>
    <submittedName>
        <fullName evidence="1">Uncharacterized protein</fullName>
    </submittedName>
</protein>
<evidence type="ECO:0000313" key="2">
    <source>
        <dbReference type="Proteomes" id="UP001501525"/>
    </source>
</evidence>
<name>A0ABP9N2S1_9HYPH</name>